<dbReference type="Gene3D" id="1.20.120.160">
    <property type="entry name" value="HPT domain"/>
    <property type="match status" value="1"/>
</dbReference>
<evidence type="ECO:0000313" key="2">
    <source>
        <dbReference type="Proteomes" id="UP001165561"/>
    </source>
</evidence>
<evidence type="ECO:0008006" key="3">
    <source>
        <dbReference type="Google" id="ProtNLM"/>
    </source>
</evidence>
<dbReference type="SUPFAM" id="SSF47226">
    <property type="entry name" value="Histidine-containing phosphotransfer domain, HPT domain"/>
    <property type="match status" value="1"/>
</dbReference>
<keyword evidence="2" id="KW-1185">Reference proteome</keyword>
<name>A0ABT5TXN1_9MICO</name>
<organism evidence="1 2">
    <name type="scientific">Georgenia halotolerans</name>
    <dbReference type="NCBI Taxonomy" id="3028317"/>
    <lineage>
        <taxon>Bacteria</taxon>
        <taxon>Bacillati</taxon>
        <taxon>Actinomycetota</taxon>
        <taxon>Actinomycetes</taxon>
        <taxon>Micrococcales</taxon>
        <taxon>Bogoriellaceae</taxon>
        <taxon>Georgenia</taxon>
    </lineage>
</organism>
<reference evidence="1" key="1">
    <citation type="submission" date="2023-02" db="EMBL/GenBank/DDBJ databases">
        <title>Georgenia sp.10Sc9-8, isolated from a soil sample collected from the Taklamakan desert.</title>
        <authorList>
            <person name="Liu S."/>
        </authorList>
    </citation>
    <scope>NUCLEOTIDE SEQUENCE</scope>
    <source>
        <strain evidence="1">10Sc9-8</strain>
    </source>
</reference>
<evidence type="ECO:0000313" key="1">
    <source>
        <dbReference type="EMBL" id="MDD9206825.1"/>
    </source>
</evidence>
<accession>A0ABT5TXN1</accession>
<proteinExistence type="predicted"/>
<gene>
    <name evidence="1" type="ORF">PU560_10150</name>
</gene>
<protein>
    <recommendedName>
        <fullName evidence="3">Hpt domain-containing protein</fullName>
    </recommendedName>
</protein>
<dbReference type="EMBL" id="JARACI010000985">
    <property type="protein sequence ID" value="MDD9206825.1"/>
    <property type="molecule type" value="Genomic_DNA"/>
</dbReference>
<comment type="caution">
    <text evidence="1">The sequence shown here is derived from an EMBL/GenBank/DDBJ whole genome shotgun (WGS) entry which is preliminary data.</text>
</comment>
<dbReference type="Proteomes" id="UP001165561">
    <property type="component" value="Unassembled WGS sequence"/>
</dbReference>
<dbReference type="InterPro" id="IPR036641">
    <property type="entry name" value="HPT_dom_sf"/>
</dbReference>
<sequence>MTPALRPEALEHLRQDVGTCAATEFAQCFLALLYTRVEGLRRAVAAGDANAAHVCVLSLHSSAIMVGAAALAEHAAWLLAALRTGLPAREVVYRISELTDQARTALLPEARPHGSDGHTVR</sequence>